<sequence>MTPAVDVSPSTAATLLSDRGFDPGFLKEPHMRLRTLTFGVAVSTLALAVLTAVPSPAQAATSGACYESATVSAGVPDLFAGTPLTNPLALNAPLVGTPDLFTGPSCTMSVDSSNAMEARLSVHATAGLVSGQMVITTASALGYHQQTITCGPASGSCEATRQLQGTGPNGYPVRVRCSVSGVVGALTSVGCSIRSLY</sequence>
<evidence type="ECO:0000313" key="1">
    <source>
        <dbReference type="EMBL" id="CAA9253720.1"/>
    </source>
</evidence>
<reference evidence="1" key="1">
    <citation type="submission" date="2020-02" db="EMBL/GenBank/DDBJ databases">
        <authorList>
            <person name="Meier V. D."/>
        </authorList>
    </citation>
    <scope>NUCLEOTIDE SEQUENCE</scope>
    <source>
        <strain evidence="1">AVDCRST_MAG10</strain>
    </source>
</reference>
<name>A0A6J4ILJ8_9ACTN</name>
<proteinExistence type="predicted"/>
<accession>A0A6J4ILJ8</accession>
<dbReference type="AlphaFoldDB" id="A0A6J4ILJ8"/>
<dbReference type="EMBL" id="CADCTB010000145">
    <property type="protein sequence ID" value="CAA9253720.1"/>
    <property type="molecule type" value="Genomic_DNA"/>
</dbReference>
<organism evidence="1">
    <name type="scientific">uncultured Acidimicrobiales bacterium</name>
    <dbReference type="NCBI Taxonomy" id="310071"/>
    <lineage>
        <taxon>Bacteria</taxon>
        <taxon>Bacillati</taxon>
        <taxon>Actinomycetota</taxon>
        <taxon>Acidimicrobiia</taxon>
        <taxon>Acidimicrobiales</taxon>
        <taxon>environmental samples</taxon>
    </lineage>
</organism>
<gene>
    <name evidence="1" type="ORF">AVDCRST_MAG10-2364</name>
</gene>
<protein>
    <submittedName>
        <fullName evidence="1">Uncharacterized protein</fullName>
    </submittedName>
</protein>